<accession>A0AA35KN38</accession>
<reference evidence="8" key="1">
    <citation type="submission" date="2022-12" db="EMBL/GenBank/DDBJ databases">
        <authorList>
            <person name="Alioto T."/>
            <person name="Alioto T."/>
            <person name="Gomez Garrido J."/>
        </authorList>
    </citation>
    <scope>NUCLEOTIDE SEQUENCE</scope>
</reference>
<keyword evidence="4 7" id="KW-1133">Transmembrane helix</keyword>
<feature type="transmembrane region" description="Helical" evidence="7">
    <location>
        <begin position="88"/>
        <end position="110"/>
    </location>
</feature>
<dbReference type="GO" id="GO:0016020">
    <property type="term" value="C:membrane"/>
    <property type="evidence" value="ECO:0007669"/>
    <property type="project" value="UniProtKB-SubCell"/>
</dbReference>
<gene>
    <name evidence="8" type="ORF">PODLI_1B025153</name>
</gene>
<feature type="region of interest" description="Disordered" evidence="6">
    <location>
        <begin position="1"/>
        <end position="45"/>
    </location>
</feature>
<protein>
    <submittedName>
        <fullName evidence="8">Proline-rich transmembrane protein 1-like</fullName>
    </submittedName>
</protein>
<evidence type="ECO:0000256" key="5">
    <source>
        <dbReference type="ARBA" id="ARBA00023136"/>
    </source>
</evidence>
<feature type="compositionally biased region" description="Basic and acidic residues" evidence="6">
    <location>
        <begin position="20"/>
        <end position="30"/>
    </location>
</feature>
<sequence length="169" mass="18776">MSNYERLKEEPITQDPPPYSDKDSHEDPEPAKSLSGSEPRRMGWPSNPVPSQYQHYVAAGAGSHQFPILQPPQATVIICGPPAKEPDYLAYSICTMLCCCLPLGIAALVYSIKTQEGNFNGDVIAAKRNSRMARILNHTALGMGCFCFVMYITIMATLYWQLQNQHPLD</sequence>
<dbReference type="AlphaFoldDB" id="A0AA35KN38"/>
<keyword evidence="3 7" id="KW-0812">Transmembrane</keyword>
<evidence type="ECO:0000256" key="3">
    <source>
        <dbReference type="ARBA" id="ARBA00022692"/>
    </source>
</evidence>
<dbReference type="PANTHER" id="PTHR14948">
    <property type="entry name" value="NG5"/>
    <property type="match status" value="1"/>
</dbReference>
<evidence type="ECO:0000256" key="7">
    <source>
        <dbReference type="SAM" id="Phobius"/>
    </source>
</evidence>
<comment type="similarity">
    <text evidence="2">Belongs to the CD225/Dispanin family.</text>
</comment>
<dbReference type="EMBL" id="OX395133">
    <property type="protein sequence ID" value="CAI5781262.1"/>
    <property type="molecule type" value="Genomic_DNA"/>
</dbReference>
<evidence type="ECO:0000256" key="4">
    <source>
        <dbReference type="ARBA" id="ARBA00022989"/>
    </source>
</evidence>
<comment type="subcellular location">
    <subcellularLocation>
        <location evidence="1">Membrane</location>
    </subcellularLocation>
</comment>
<proteinExistence type="inferred from homology"/>
<feature type="transmembrane region" description="Helical" evidence="7">
    <location>
        <begin position="135"/>
        <end position="160"/>
    </location>
</feature>
<name>A0AA35KN38_9SAUR</name>
<dbReference type="PANTHER" id="PTHR14948:SF46">
    <property type="entry name" value="DISPANIN SUBFAMILY A MEMBER 2B-LIKE-RELATED"/>
    <property type="match status" value="1"/>
</dbReference>
<dbReference type="Proteomes" id="UP001178461">
    <property type="component" value="Chromosome 8"/>
</dbReference>
<feature type="compositionally biased region" description="Basic and acidic residues" evidence="6">
    <location>
        <begin position="1"/>
        <end position="11"/>
    </location>
</feature>
<dbReference type="Pfam" id="PF04505">
    <property type="entry name" value="CD225"/>
    <property type="match status" value="1"/>
</dbReference>
<evidence type="ECO:0000256" key="6">
    <source>
        <dbReference type="SAM" id="MobiDB-lite"/>
    </source>
</evidence>
<organism evidence="8 9">
    <name type="scientific">Podarcis lilfordi</name>
    <name type="common">Lilford's wall lizard</name>
    <dbReference type="NCBI Taxonomy" id="74358"/>
    <lineage>
        <taxon>Eukaryota</taxon>
        <taxon>Metazoa</taxon>
        <taxon>Chordata</taxon>
        <taxon>Craniata</taxon>
        <taxon>Vertebrata</taxon>
        <taxon>Euteleostomi</taxon>
        <taxon>Lepidosauria</taxon>
        <taxon>Squamata</taxon>
        <taxon>Bifurcata</taxon>
        <taxon>Unidentata</taxon>
        <taxon>Episquamata</taxon>
        <taxon>Laterata</taxon>
        <taxon>Lacertibaenia</taxon>
        <taxon>Lacertidae</taxon>
        <taxon>Podarcis</taxon>
    </lineage>
</organism>
<evidence type="ECO:0000256" key="2">
    <source>
        <dbReference type="ARBA" id="ARBA00006843"/>
    </source>
</evidence>
<evidence type="ECO:0000313" key="8">
    <source>
        <dbReference type="EMBL" id="CAI5781262.1"/>
    </source>
</evidence>
<dbReference type="InterPro" id="IPR051423">
    <property type="entry name" value="CD225/Dispanin"/>
</dbReference>
<evidence type="ECO:0000313" key="9">
    <source>
        <dbReference type="Proteomes" id="UP001178461"/>
    </source>
</evidence>
<evidence type="ECO:0000256" key="1">
    <source>
        <dbReference type="ARBA" id="ARBA00004370"/>
    </source>
</evidence>
<keyword evidence="9" id="KW-1185">Reference proteome</keyword>
<dbReference type="InterPro" id="IPR007593">
    <property type="entry name" value="CD225/Dispanin_fam"/>
</dbReference>
<keyword evidence="5 7" id="KW-0472">Membrane</keyword>